<dbReference type="Proteomes" id="UP000662747">
    <property type="component" value="Chromosome"/>
</dbReference>
<organism evidence="1 2">
    <name type="scientific">Pyxidicoccus parkwayensis</name>
    <dbReference type="NCBI Taxonomy" id="2813578"/>
    <lineage>
        <taxon>Bacteria</taxon>
        <taxon>Pseudomonadati</taxon>
        <taxon>Myxococcota</taxon>
        <taxon>Myxococcia</taxon>
        <taxon>Myxococcales</taxon>
        <taxon>Cystobacterineae</taxon>
        <taxon>Myxococcaceae</taxon>
        <taxon>Pyxidicoccus</taxon>
    </lineage>
</organism>
<dbReference type="EMBL" id="CP071090">
    <property type="protein sequence ID" value="QSQ19338.1"/>
    <property type="molecule type" value="Genomic_DNA"/>
</dbReference>
<sequence length="78" mass="8845">MSCPEDKQQERGGPGRATCELHHLMCRFGFRVLDGTASRPLRVEVAIPGYRATWRRLPGGIYEREPETTESDTREDAP</sequence>
<gene>
    <name evidence="1" type="ORF">JY651_28835</name>
</gene>
<name>A0ABX7NL40_9BACT</name>
<dbReference type="RefSeq" id="WP_206720925.1">
    <property type="nucleotide sequence ID" value="NZ_CP071090.1"/>
</dbReference>
<accession>A0ABX7NL40</accession>
<proteinExistence type="predicted"/>
<reference evidence="1 2" key="1">
    <citation type="submission" date="2021-02" db="EMBL/GenBank/DDBJ databases">
        <title>De Novo genome assembly of isolated myxobacteria.</title>
        <authorList>
            <person name="Stevens D.C."/>
        </authorList>
    </citation>
    <scope>NUCLEOTIDE SEQUENCE [LARGE SCALE GENOMIC DNA]</scope>
    <source>
        <strain evidence="2">SCPEA02</strain>
    </source>
</reference>
<keyword evidence="2" id="KW-1185">Reference proteome</keyword>
<evidence type="ECO:0000313" key="1">
    <source>
        <dbReference type="EMBL" id="QSQ19338.1"/>
    </source>
</evidence>
<protein>
    <submittedName>
        <fullName evidence="1">Uncharacterized protein</fullName>
    </submittedName>
</protein>
<evidence type="ECO:0000313" key="2">
    <source>
        <dbReference type="Proteomes" id="UP000662747"/>
    </source>
</evidence>